<evidence type="ECO:0000313" key="3">
    <source>
        <dbReference type="EMBL" id="RNI39034.1"/>
    </source>
</evidence>
<organism evidence="3 4">
    <name type="scientific">Hanamia caeni</name>
    <dbReference type="NCBI Taxonomy" id="2294116"/>
    <lineage>
        <taxon>Bacteria</taxon>
        <taxon>Pseudomonadati</taxon>
        <taxon>Bacteroidota</taxon>
        <taxon>Chitinophagia</taxon>
        <taxon>Chitinophagales</taxon>
        <taxon>Chitinophagaceae</taxon>
        <taxon>Hanamia</taxon>
    </lineage>
</organism>
<evidence type="ECO:0000256" key="1">
    <source>
        <dbReference type="ARBA" id="ARBA00007734"/>
    </source>
</evidence>
<dbReference type="AlphaFoldDB" id="A0A3M9NMX7"/>
<comment type="caution">
    <text evidence="3">The sequence shown here is derived from an EMBL/GenBank/DDBJ whole genome shotgun (WGS) entry which is preliminary data.</text>
</comment>
<feature type="domain" description="Transglycosylase SLT" evidence="2">
    <location>
        <begin position="124"/>
        <end position="225"/>
    </location>
</feature>
<comment type="similarity">
    <text evidence="1">Belongs to the transglycosylase Slt family.</text>
</comment>
<gene>
    <name evidence="3" type="ORF">EFY79_05110</name>
</gene>
<dbReference type="EMBL" id="RJJR01000002">
    <property type="protein sequence ID" value="RNI39034.1"/>
    <property type="molecule type" value="Genomic_DNA"/>
</dbReference>
<dbReference type="CDD" id="cd16894">
    <property type="entry name" value="MltD-like"/>
    <property type="match status" value="1"/>
</dbReference>
<evidence type="ECO:0000259" key="2">
    <source>
        <dbReference type="Pfam" id="PF01464"/>
    </source>
</evidence>
<name>A0A3M9NMX7_9BACT</name>
<sequence length="366" mass="41455">MLQPFVVKAGNTDASPVLTDTVLPKPAVDTTTENKVITEVIASKDNVKKDKVDYLANVTKYGFKDLFKNYSYNSSIPYSSQVNPNAETYMQDYLQSHQGYLLQLKKTGVTYFNLIDRILSQYGLPRELKYLAVIESDLKSTALSIKGARGPWQFMPYTARDYGLIVNQNEDDRTDYFKSTNAAAKYLLSLYKDLKDWLLVIAAYNGGEGRVFNAIKKTGSRNFWDLQYNLPEESRNHVKKFIATHYVMETGNTDGNVANSNFNYSDLSVLDSSRFTANLTEAEKIGSVALEVAGRYKSEIIAKNISMSQEDFDHYNPGFNHVLSTGSSYKLQLPSEKMEIFKSKKFEILNESVTQLLQDVKSNFSR</sequence>
<dbReference type="PANTHER" id="PTHR37423">
    <property type="entry name" value="SOLUBLE LYTIC MUREIN TRANSGLYCOSYLASE-RELATED"/>
    <property type="match status" value="1"/>
</dbReference>
<dbReference type="InterPro" id="IPR023346">
    <property type="entry name" value="Lysozyme-like_dom_sf"/>
</dbReference>
<accession>A0A3M9NMX7</accession>
<evidence type="ECO:0000313" key="4">
    <source>
        <dbReference type="Proteomes" id="UP000267223"/>
    </source>
</evidence>
<proteinExistence type="inferred from homology"/>
<dbReference type="Pfam" id="PF01464">
    <property type="entry name" value="SLT"/>
    <property type="match status" value="1"/>
</dbReference>
<protein>
    <submittedName>
        <fullName evidence="3">Lytic transglycosylase domain-containing protein</fullName>
    </submittedName>
</protein>
<dbReference type="Gene3D" id="1.10.530.10">
    <property type="match status" value="1"/>
</dbReference>
<dbReference type="PANTHER" id="PTHR37423:SF2">
    <property type="entry name" value="MEMBRANE-BOUND LYTIC MUREIN TRANSGLYCOSYLASE C"/>
    <property type="match status" value="1"/>
</dbReference>
<dbReference type="Proteomes" id="UP000267223">
    <property type="component" value="Unassembled WGS sequence"/>
</dbReference>
<dbReference type="InterPro" id="IPR008258">
    <property type="entry name" value="Transglycosylase_SLT_dom_1"/>
</dbReference>
<dbReference type="SUPFAM" id="SSF53955">
    <property type="entry name" value="Lysozyme-like"/>
    <property type="match status" value="1"/>
</dbReference>
<reference evidence="3 4" key="1">
    <citation type="submission" date="2018-11" db="EMBL/GenBank/DDBJ databases">
        <title>Draft genome sequence of Ferruginibacter sp. BO-59.</title>
        <authorList>
            <person name="Im W.T."/>
        </authorList>
    </citation>
    <scope>NUCLEOTIDE SEQUENCE [LARGE SCALE GENOMIC DNA]</scope>
    <source>
        <strain evidence="3 4">BO-59</strain>
    </source>
</reference>
<keyword evidence="4" id="KW-1185">Reference proteome</keyword>